<dbReference type="AlphaFoldDB" id="A0A1Y2DTR5"/>
<protein>
    <submittedName>
        <fullName evidence="2">Uncharacterized protein</fullName>
    </submittedName>
</protein>
<dbReference type="InParanoid" id="A0A1Y2DTR5"/>
<feature type="compositionally biased region" description="Polar residues" evidence="1">
    <location>
        <begin position="37"/>
        <end position="57"/>
    </location>
</feature>
<reference evidence="2 3" key="1">
    <citation type="submission" date="2016-07" db="EMBL/GenBank/DDBJ databases">
        <title>Pervasive Adenine N6-methylation of Active Genes in Fungi.</title>
        <authorList>
            <consortium name="DOE Joint Genome Institute"/>
            <person name="Mondo S.J."/>
            <person name="Dannebaum R.O."/>
            <person name="Kuo R.C."/>
            <person name="Labutti K."/>
            <person name="Haridas S."/>
            <person name="Kuo A."/>
            <person name="Salamov A."/>
            <person name="Ahrendt S.R."/>
            <person name="Lipzen A."/>
            <person name="Sullivan W."/>
            <person name="Andreopoulos W.B."/>
            <person name="Clum A."/>
            <person name="Lindquist E."/>
            <person name="Daum C."/>
            <person name="Ramamoorthy G.K."/>
            <person name="Gryganskyi A."/>
            <person name="Culley D."/>
            <person name="Magnuson J.K."/>
            <person name="James T.Y."/>
            <person name="O'Malley M.A."/>
            <person name="Stajich J.E."/>
            <person name="Spatafora J.W."/>
            <person name="Visel A."/>
            <person name="Grigoriev I.V."/>
        </authorList>
    </citation>
    <scope>NUCLEOTIDE SEQUENCE [LARGE SCALE GENOMIC DNA]</scope>
    <source>
        <strain evidence="2 3">CBS 129021</strain>
    </source>
</reference>
<dbReference type="OrthoDB" id="5398515at2759"/>
<feature type="compositionally biased region" description="Low complexity" evidence="1">
    <location>
        <begin position="114"/>
        <end position="125"/>
    </location>
</feature>
<proteinExistence type="predicted"/>
<evidence type="ECO:0000313" key="2">
    <source>
        <dbReference type="EMBL" id="ORY62650.1"/>
    </source>
</evidence>
<keyword evidence="3" id="KW-1185">Reference proteome</keyword>
<accession>A0A1Y2DTR5</accession>
<name>A0A1Y2DTR5_9PEZI</name>
<feature type="region of interest" description="Disordered" evidence="1">
    <location>
        <begin position="1"/>
        <end position="150"/>
    </location>
</feature>
<dbReference type="Proteomes" id="UP000193689">
    <property type="component" value="Unassembled WGS sequence"/>
</dbReference>
<dbReference type="RefSeq" id="XP_040714486.1">
    <property type="nucleotide sequence ID" value="XM_040860627.1"/>
</dbReference>
<feature type="compositionally biased region" description="Low complexity" evidence="1">
    <location>
        <begin position="58"/>
        <end position="79"/>
    </location>
</feature>
<sequence length="452" mass="49305">MAAPSTPPPPGTIRTPPTPKHGYADSWEPFSPRKSARISSQQTQQRANHNRTPSPRATNRTSTNTRKSSTTFSTPSVSPQKKRAPAMDSVRRAVSGSLTTESAANAADLLGIGSSKSQQKPTSTTAVTRSVAGMLPTPAKTPRKQPDEKTEAGIRAIARNLFSNESDAISSRKKKTKKYSGLTLDSFKADEVDEPIAIFTDSRDRLPELDTSEENPFYGETLTIEPVPDPTKRRSTRRTTVLIPGEGRVDVEEAVKRDDGVVYVFRGKKLWKPRDAVNLADMLEVDGGGERFTLGASDEEDVPRRVTRSSFKPRLLFQTGEKTKGKGVPDVNIETEDEEAVTDIEDHVTVENADNADLEEETEPEKTPDDIVKPGTPAAPRFAPASPPTTGRASRVSKKLPTDDTPIKRTGKRSPFDGWRRSKSSASHGAAHGQKREAEATPNESSSKRQRA</sequence>
<dbReference type="GeneID" id="63776839"/>
<feature type="compositionally biased region" description="Acidic residues" evidence="1">
    <location>
        <begin position="354"/>
        <end position="363"/>
    </location>
</feature>
<feature type="region of interest" description="Disordered" evidence="1">
    <location>
        <begin position="349"/>
        <end position="452"/>
    </location>
</feature>
<gene>
    <name evidence="2" type="ORF">BCR38DRAFT_439382</name>
</gene>
<evidence type="ECO:0000313" key="3">
    <source>
        <dbReference type="Proteomes" id="UP000193689"/>
    </source>
</evidence>
<feature type="compositionally biased region" description="Low complexity" evidence="1">
    <location>
        <begin position="376"/>
        <end position="390"/>
    </location>
</feature>
<comment type="caution">
    <text evidence="2">The sequence shown here is derived from an EMBL/GenBank/DDBJ whole genome shotgun (WGS) entry which is preliminary data.</text>
</comment>
<feature type="compositionally biased region" description="Pro residues" evidence="1">
    <location>
        <begin position="1"/>
        <end position="19"/>
    </location>
</feature>
<organism evidence="2 3">
    <name type="scientific">Pseudomassariella vexata</name>
    <dbReference type="NCBI Taxonomy" id="1141098"/>
    <lineage>
        <taxon>Eukaryota</taxon>
        <taxon>Fungi</taxon>
        <taxon>Dikarya</taxon>
        <taxon>Ascomycota</taxon>
        <taxon>Pezizomycotina</taxon>
        <taxon>Sordariomycetes</taxon>
        <taxon>Xylariomycetidae</taxon>
        <taxon>Amphisphaeriales</taxon>
        <taxon>Pseudomassariaceae</taxon>
        <taxon>Pseudomassariella</taxon>
    </lineage>
</organism>
<evidence type="ECO:0000256" key="1">
    <source>
        <dbReference type="SAM" id="MobiDB-lite"/>
    </source>
</evidence>
<dbReference type="EMBL" id="MCFJ01000009">
    <property type="protein sequence ID" value="ORY62650.1"/>
    <property type="molecule type" value="Genomic_DNA"/>
</dbReference>